<evidence type="ECO:0000256" key="5">
    <source>
        <dbReference type="ARBA" id="ARBA00022842"/>
    </source>
</evidence>
<dbReference type="GO" id="GO:0004427">
    <property type="term" value="F:inorganic diphosphate phosphatase activity"/>
    <property type="evidence" value="ECO:0007669"/>
    <property type="project" value="UniProtKB-EC"/>
</dbReference>
<evidence type="ECO:0000256" key="4">
    <source>
        <dbReference type="ARBA" id="ARBA00022801"/>
    </source>
</evidence>
<keyword evidence="4" id="KW-0378">Hydrolase</keyword>
<sequence>MMDTISVIIETPAGSAQKYTYDPVNGRMKLKKILPAGMAFPFDFGFFPGTKGDDGDPLDVLIISEFSTFPGCSMECRIIGALVIHQSESANSNKMIRNDRFIAVPVASLVYQKANKLMDLPKELRTQLEAFFTNYIEQEGKRLTVEKRISAKEAWKLIHRFQDRLDKTLLFEIFLPLRDNKNSAFPQHYFDDLRQLLVRKFGGVTVYQRSPVAGIWDNPETGHEQDELMIYEVMSSTGDEIFWKQLKADLANQFKQDELLIRSSRLNII</sequence>
<dbReference type="PANTHER" id="PTHR10286">
    <property type="entry name" value="INORGANIC PYROPHOSPHATASE"/>
    <property type="match status" value="1"/>
</dbReference>
<dbReference type="PROSITE" id="PS00387">
    <property type="entry name" value="PPASE"/>
    <property type="match status" value="1"/>
</dbReference>
<dbReference type="GO" id="GO:0000287">
    <property type="term" value="F:magnesium ion binding"/>
    <property type="evidence" value="ECO:0007669"/>
    <property type="project" value="InterPro"/>
</dbReference>
<proteinExistence type="predicted"/>
<keyword evidence="5" id="KW-0460">Magnesium</keyword>
<evidence type="ECO:0000256" key="3">
    <source>
        <dbReference type="ARBA" id="ARBA00022723"/>
    </source>
</evidence>
<dbReference type="SUPFAM" id="SSF50324">
    <property type="entry name" value="Inorganic pyrophosphatase"/>
    <property type="match status" value="1"/>
</dbReference>
<dbReference type="EC" id="3.6.1.1" evidence="2"/>
<comment type="cofactor">
    <cofactor evidence="1">
        <name>Mg(2+)</name>
        <dbReference type="ChEBI" id="CHEBI:18420"/>
    </cofactor>
</comment>
<dbReference type="EMBL" id="PVBS01000002">
    <property type="protein sequence ID" value="PRD54714.1"/>
    <property type="molecule type" value="Genomic_DNA"/>
</dbReference>
<reference evidence="6 7" key="1">
    <citation type="submission" date="2018-02" db="EMBL/GenBank/DDBJ databases">
        <title>The draft genome of Sphingobacterium gobiense H7.</title>
        <authorList>
            <person name="Li L."/>
            <person name="Liu L."/>
            <person name="Zhang X."/>
            <person name="Wang T."/>
            <person name="Liang L."/>
        </authorList>
    </citation>
    <scope>NUCLEOTIDE SEQUENCE [LARGE SCALE GENOMIC DNA]</scope>
    <source>
        <strain evidence="6 7">ACCC 05757</strain>
    </source>
</reference>
<keyword evidence="3" id="KW-0479">Metal-binding</keyword>
<dbReference type="Proteomes" id="UP000238642">
    <property type="component" value="Unassembled WGS sequence"/>
</dbReference>
<dbReference type="InterPro" id="IPR008162">
    <property type="entry name" value="Pyrophosphatase"/>
</dbReference>
<evidence type="ECO:0000256" key="1">
    <source>
        <dbReference type="ARBA" id="ARBA00001946"/>
    </source>
</evidence>
<dbReference type="InterPro" id="IPR036649">
    <property type="entry name" value="Pyrophosphatase_sf"/>
</dbReference>
<name>A0A2S9JNK1_9SPHI</name>
<evidence type="ECO:0000313" key="7">
    <source>
        <dbReference type="Proteomes" id="UP000238642"/>
    </source>
</evidence>
<dbReference type="GO" id="GO:0005737">
    <property type="term" value="C:cytoplasm"/>
    <property type="evidence" value="ECO:0007669"/>
    <property type="project" value="InterPro"/>
</dbReference>
<evidence type="ECO:0000256" key="2">
    <source>
        <dbReference type="ARBA" id="ARBA00012146"/>
    </source>
</evidence>
<gene>
    <name evidence="6" type="ORF">C5749_14875</name>
</gene>
<dbReference type="GO" id="GO:0006796">
    <property type="term" value="P:phosphate-containing compound metabolic process"/>
    <property type="evidence" value="ECO:0007669"/>
    <property type="project" value="InterPro"/>
</dbReference>
<keyword evidence="7" id="KW-1185">Reference proteome</keyword>
<evidence type="ECO:0000313" key="6">
    <source>
        <dbReference type="EMBL" id="PRD54714.1"/>
    </source>
</evidence>
<dbReference type="Gene3D" id="3.90.80.10">
    <property type="entry name" value="Inorganic pyrophosphatase"/>
    <property type="match status" value="1"/>
</dbReference>
<dbReference type="Pfam" id="PF00719">
    <property type="entry name" value="Pyrophosphatase"/>
    <property type="match status" value="1"/>
</dbReference>
<comment type="caution">
    <text evidence="6">The sequence shown here is derived from an EMBL/GenBank/DDBJ whole genome shotgun (WGS) entry which is preliminary data.</text>
</comment>
<protein>
    <recommendedName>
        <fullName evidence="2">inorganic diphosphatase</fullName>
        <ecNumber evidence="2">3.6.1.1</ecNumber>
    </recommendedName>
</protein>
<dbReference type="AlphaFoldDB" id="A0A2S9JNK1"/>
<accession>A0A2S9JNK1</accession>
<organism evidence="6 7">
    <name type="scientific">Sphingobacterium gobiense</name>
    <dbReference type="NCBI Taxonomy" id="1382456"/>
    <lineage>
        <taxon>Bacteria</taxon>
        <taxon>Pseudomonadati</taxon>
        <taxon>Bacteroidota</taxon>
        <taxon>Sphingobacteriia</taxon>
        <taxon>Sphingobacteriales</taxon>
        <taxon>Sphingobacteriaceae</taxon>
        <taxon>Sphingobacterium</taxon>
    </lineage>
</organism>